<dbReference type="STRING" id="10181.G5BL88"/>
<dbReference type="GO" id="GO:0034727">
    <property type="term" value="P:piecemeal microautophagy of the nucleus"/>
    <property type="evidence" value="ECO:0007669"/>
    <property type="project" value="TreeGrafter"/>
</dbReference>
<dbReference type="GO" id="GO:0019776">
    <property type="term" value="F:Atg8-family ligase activity"/>
    <property type="evidence" value="ECO:0007669"/>
    <property type="project" value="TreeGrafter"/>
</dbReference>
<dbReference type="InParanoid" id="G5BL88"/>
<evidence type="ECO:0000256" key="12">
    <source>
        <dbReference type="SAM" id="MobiDB-lite"/>
    </source>
</evidence>
<dbReference type="GO" id="GO:0097352">
    <property type="term" value="P:autophagosome maturation"/>
    <property type="evidence" value="ECO:0007669"/>
    <property type="project" value="TreeGrafter"/>
</dbReference>
<evidence type="ECO:0000256" key="4">
    <source>
        <dbReference type="ARBA" id="ARBA00015875"/>
    </source>
</evidence>
<evidence type="ECO:0000256" key="1">
    <source>
        <dbReference type="ARBA" id="ARBA00004496"/>
    </source>
</evidence>
<accession>G5BL88</accession>
<dbReference type="FunFam" id="3.10.20.90:FF:000117">
    <property type="entry name" value="Ubiquitin-like protein ATG12"/>
    <property type="match status" value="1"/>
</dbReference>
<dbReference type="GO" id="GO:0034274">
    <property type="term" value="C:Atg12-Atg5-Atg16 complex"/>
    <property type="evidence" value="ECO:0007669"/>
    <property type="project" value="TreeGrafter"/>
</dbReference>
<evidence type="ECO:0000313" key="13">
    <source>
        <dbReference type="EMBL" id="EHB10051.1"/>
    </source>
</evidence>
<dbReference type="OMA" id="YAKTHAW"/>
<keyword evidence="9 11" id="KW-0072">Autophagy</keyword>
<evidence type="ECO:0000256" key="11">
    <source>
        <dbReference type="RuleBase" id="RU361201"/>
    </source>
</evidence>
<comment type="subunit">
    <text evidence="11">Forms a conjugate with ATG5.</text>
</comment>
<keyword evidence="10" id="KW-0472">Membrane</keyword>
<dbReference type="CDD" id="cd01612">
    <property type="entry name" value="Ubl_ATG12"/>
    <property type="match status" value="1"/>
</dbReference>
<sequence>MAEEPETVLQLSPSPAAAACEGLAELSPETATPEPPSSGAVSPGTEEPAGDTKKKIDILLCWKAVGDTPIMKTKKWAVERTRTIQGLIDFIKKFLKLVASEQLFIYVNQSFAPSPDQEVGMLYECFGSDGKLVLHYCKSQAWG</sequence>
<dbReference type="GO" id="GO:0000421">
    <property type="term" value="C:autophagosome membrane"/>
    <property type="evidence" value="ECO:0007669"/>
    <property type="project" value="TreeGrafter"/>
</dbReference>
<feature type="region of interest" description="Disordered" evidence="12">
    <location>
        <begin position="23"/>
        <end position="52"/>
    </location>
</feature>
<evidence type="ECO:0000313" key="14">
    <source>
        <dbReference type="Proteomes" id="UP000006813"/>
    </source>
</evidence>
<evidence type="ECO:0000256" key="2">
    <source>
        <dbReference type="ARBA" id="ARBA00004623"/>
    </source>
</evidence>
<evidence type="ECO:0000256" key="9">
    <source>
        <dbReference type="ARBA" id="ARBA00023006"/>
    </source>
</evidence>
<dbReference type="SUPFAM" id="SSF54236">
    <property type="entry name" value="Ubiquitin-like"/>
    <property type="match status" value="1"/>
</dbReference>
<dbReference type="Gene3D" id="3.10.20.90">
    <property type="entry name" value="Phosphatidylinositol 3-kinase Catalytic Subunit, Chain A, domain 1"/>
    <property type="match status" value="1"/>
</dbReference>
<keyword evidence="7 11" id="KW-0833">Ubl conjugation pathway</keyword>
<dbReference type="Proteomes" id="UP000006813">
    <property type="component" value="Unassembled WGS sequence"/>
</dbReference>
<dbReference type="Pfam" id="PF04110">
    <property type="entry name" value="APG12"/>
    <property type="match status" value="1"/>
</dbReference>
<dbReference type="GO" id="GO:0000422">
    <property type="term" value="P:autophagy of mitochondrion"/>
    <property type="evidence" value="ECO:0007669"/>
    <property type="project" value="TreeGrafter"/>
</dbReference>
<dbReference type="AlphaFoldDB" id="G5BL88"/>
<keyword evidence="6 11" id="KW-1017">Isopeptide bond</keyword>
<dbReference type="FunCoup" id="G5BL88">
    <property type="interactions" value="3245"/>
</dbReference>
<dbReference type="InterPro" id="IPR029071">
    <property type="entry name" value="Ubiquitin-like_domsf"/>
</dbReference>
<comment type="similarity">
    <text evidence="3 11">Belongs to the ATG12 family.</text>
</comment>
<evidence type="ECO:0000256" key="3">
    <source>
        <dbReference type="ARBA" id="ARBA00007778"/>
    </source>
</evidence>
<organism evidence="13 14">
    <name type="scientific">Heterocephalus glaber</name>
    <name type="common">Naked mole rat</name>
    <dbReference type="NCBI Taxonomy" id="10181"/>
    <lineage>
        <taxon>Eukaryota</taxon>
        <taxon>Metazoa</taxon>
        <taxon>Chordata</taxon>
        <taxon>Craniata</taxon>
        <taxon>Vertebrata</taxon>
        <taxon>Euteleostomi</taxon>
        <taxon>Mammalia</taxon>
        <taxon>Eutheria</taxon>
        <taxon>Euarchontoglires</taxon>
        <taxon>Glires</taxon>
        <taxon>Rodentia</taxon>
        <taxon>Hystricomorpha</taxon>
        <taxon>Bathyergidae</taxon>
        <taxon>Heterocephalus</taxon>
    </lineage>
</organism>
<evidence type="ECO:0000256" key="6">
    <source>
        <dbReference type="ARBA" id="ARBA00022499"/>
    </source>
</evidence>
<dbReference type="eggNOG" id="KOG3439">
    <property type="taxonomic scope" value="Eukaryota"/>
</dbReference>
<evidence type="ECO:0000256" key="8">
    <source>
        <dbReference type="ARBA" id="ARBA00022990"/>
    </source>
</evidence>
<proteinExistence type="inferred from homology"/>
<gene>
    <name evidence="13" type="ORF">GW7_19354</name>
</gene>
<comment type="function">
    <text evidence="11">Ubiquitin-like protein involved in autophagic vesicle formation.</text>
</comment>
<name>G5BL88_HETGA</name>
<keyword evidence="8" id="KW-0007">Acetylation</keyword>
<dbReference type="EMBL" id="JH170869">
    <property type="protein sequence ID" value="EHB10051.1"/>
    <property type="molecule type" value="Genomic_DNA"/>
</dbReference>
<evidence type="ECO:0000256" key="5">
    <source>
        <dbReference type="ARBA" id="ARBA00022490"/>
    </source>
</evidence>
<dbReference type="PANTHER" id="PTHR13385">
    <property type="entry name" value="AUTOPHAGY PROTEIN 12"/>
    <property type="match status" value="1"/>
</dbReference>
<keyword evidence="5" id="KW-0963">Cytoplasm</keyword>
<dbReference type="GO" id="GO:0034045">
    <property type="term" value="C:phagophore assembly site membrane"/>
    <property type="evidence" value="ECO:0007669"/>
    <property type="project" value="UniProtKB-SubCell"/>
</dbReference>
<dbReference type="GO" id="GO:0000045">
    <property type="term" value="P:autophagosome assembly"/>
    <property type="evidence" value="ECO:0007669"/>
    <property type="project" value="InterPro"/>
</dbReference>
<dbReference type="GO" id="GO:0061723">
    <property type="term" value="P:glycophagy"/>
    <property type="evidence" value="ECO:0007669"/>
    <property type="project" value="TreeGrafter"/>
</dbReference>
<dbReference type="InterPro" id="IPR007242">
    <property type="entry name" value="Atg12"/>
</dbReference>
<reference evidence="13 14" key="1">
    <citation type="journal article" date="2011" name="Nature">
        <title>Genome sequencing reveals insights into physiology and longevity of the naked mole rat.</title>
        <authorList>
            <person name="Kim E.B."/>
            <person name="Fang X."/>
            <person name="Fushan A.A."/>
            <person name="Huang Z."/>
            <person name="Lobanov A.V."/>
            <person name="Han L."/>
            <person name="Marino S.M."/>
            <person name="Sun X."/>
            <person name="Turanov A.A."/>
            <person name="Yang P."/>
            <person name="Yim S.H."/>
            <person name="Zhao X."/>
            <person name="Kasaikina M.V."/>
            <person name="Stoletzki N."/>
            <person name="Peng C."/>
            <person name="Polak P."/>
            <person name="Xiong Z."/>
            <person name="Kiezun A."/>
            <person name="Zhu Y."/>
            <person name="Chen Y."/>
            <person name="Kryukov G.V."/>
            <person name="Zhang Q."/>
            <person name="Peshkin L."/>
            <person name="Yang L."/>
            <person name="Bronson R.T."/>
            <person name="Buffenstein R."/>
            <person name="Wang B."/>
            <person name="Han C."/>
            <person name="Li Q."/>
            <person name="Chen L."/>
            <person name="Zhao W."/>
            <person name="Sunyaev S.R."/>
            <person name="Park T.J."/>
            <person name="Zhang G."/>
            <person name="Wang J."/>
            <person name="Gladyshev V.N."/>
        </authorList>
    </citation>
    <scope>NUCLEOTIDE SEQUENCE [LARGE SCALE GENOMIC DNA]</scope>
</reference>
<evidence type="ECO:0000256" key="10">
    <source>
        <dbReference type="ARBA" id="ARBA00023136"/>
    </source>
</evidence>
<evidence type="ECO:0000256" key="7">
    <source>
        <dbReference type="ARBA" id="ARBA00022786"/>
    </source>
</evidence>
<protein>
    <recommendedName>
        <fullName evidence="4 11">Ubiquitin-like protein ATG12</fullName>
    </recommendedName>
</protein>
<comment type="subcellular location">
    <subcellularLocation>
        <location evidence="1">Cytoplasm</location>
    </subcellularLocation>
    <subcellularLocation>
        <location evidence="2">Preautophagosomal structure membrane</location>
        <topology evidence="2">Peripheral membrane protein</topology>
    </subcellularLocation>
</comment>
<dbReference type="PANTHER" id="PTHR13385:SF0">
    <property type="entry name" value="UBIQUITIN-LIKE PROTEIN ATG12"/>
    <property type="match status" value="1"/>
</dbReference>